<reference evidence="1 2" key="2">
    <citation type="journal article" date="2015" name="Genome Announc.">
        <title>Complete Genome Sequence of Hyperthermophilic Piezophilic Archaeon Palaeococcus pacificus DY20341T, Isolated from Deep-Sea Hydrothermal Sediments.</title>
        <authorList>
            <person name="Zeng X."/>
            <person name="Jebbar M."/>
            <person name="Shao Z."/>
        </authorList>
    </citation>
    <scope>NUCLEOTIDE SEQUENCE [LARGE SCALE GENOMIC DNA]</scope>
    <source>
        <strain evidence="1 2">DY20341</strain>
    </source>
</reference>
<evidence type="ECO:0000313" key="1">
    <source>
        <dbReference type="EMBL" id="AIF69494.1"/>
    </source>
</evidence>
<dbReference type="EMBL" id="CP006019">
    <property type="protein sequence ID" value="AIF69494.1"/>
    <property type="molecule type" value="Genomic_DNA"/>
</dbReference>
<protein>
    <submittedName>
        <fullName evidence="1">Uncharacterized protein</fullName>
    </submittedName>
</protein>
<dbReference type="AlphaFoldDB" id="A0A075LT51"/>
<reference evidence="2" key="1">
    <citation type="submission" date="2013-06" db="EMBL/GenBank/DDBJ databases">
        <title>Complete Genome Sequence of Hyperthermophilic Palaeococcus pacificus DY20341T, Isolated from a Deep-Sea Hydrothermal Sediments.</title>
        <authorList>
            <person name="Zeng X."/>
            <person name="Shao Z."/>
        </authorList>
    </citation>
    <scope>NUCLEOTIDE SEQUENCE [LARGE SCALE GENOMIC DNA]</scope>
    <source>
        <strain evidence="2">DY20341</strain>
    </source>
</reference>
<evidence type="ECO:0000313" key="2">
    <source>
        <dbReference type="Proteomes" id="UP000027981"/>
    </source>
</evidence>
<dbReference type="HOGENOM" id="CLU_3362612_0_0_2"/>
<dbReference type="KEGG" id="ppac:PAP_05455"/>
<proteinExistence type="predicted"/>
<dbReference type="STRING" id="1343739.PAP_05455"/>
<sequence length="35" mass="3878">MLQVVNAIAVEAYECKLFLHRGKYGGEVKKVKPSA</sequence>
<gene>
    <name evidence="1" type="ORF">PAP_05455</name>
</gene>
<dbReference type="Proteomes" id="UP000027981">
    <property type="component" value="Chromosome"/>
</dbReference>
<name>A0A075LT51_9EURY</name>
<accession>A0A075LT51</accession>
<keyword evidence="2" id="KW-1185">Reference proteome</keyword>
<organism evidence="1 2">
    <name type="scientific">Palaeococcus pacificus DY20341</name>
    <dbReference type="NCBI Taxonomy" id="1343739"/>
    <lineage>
        <taxon>Archaea</taxon>
        <taxon>Methanobacteriati</taxon>
        <taxon>Methanobacteriota</taxon>
        <taxon>Thermococci</taxon>
        <taxon>Thermococcales</taxon>
        <taxon>Thermococcaceae</taxon>
        <taxon>Palaeococcus</taxon>
    </lineage>
</organism>